<dbReference type="AlphaFoldDB" id="A0A9J6PH07"/>
<dbReference type="Gene3D" id="3.50.50.60">
    <property type="entry name" value="FAD/NAD(P)-binding domain"/>
    <property type="match status" value="2"/>
</dbReference>
<protein>
    <submittedName>
        <fullName evidence="3">FAD-dependent oxidoreductase</fullName>
    </submittedName>
</protein>
<accession>A0A9J6PH07</accession>
<dbReference type="RefSeq" id="WP_269333038.1">
    <property type="nucleotide sequence ID" value="NZ_JAMZFT010000002.1"/>
</dbReference>
<dbReference type="Proteomes" id="UP001055804">
    <property type="component" value="Unassembled WGS sequence"/>
</dbReference>
<keyword evidence="4" id="KW-1185">Reference proteome</keyword>
<proteinExistence type="predicted"/>
<dbReference type="InterPro" id="IPR006076">
    <property type="entry name" value="FAD-dep_OxRdtase"/>
</dbReference>
<reference evidence="3" key="1">
    <citation type="submission" date="2022-06" db="EMBL/GenBank/DDBJ databases">
        <title>Isolation and Genomics of Futiania mangrovii gen. nov., sp. nov., a Rare and Metabolically-versatile member in the Class Alphaproteobacteria.</title>
        <authorList>
            <person name="Liu L."/>
            <person name="Huang W.-C."/>
            <person name="Pan J."/>
            <person name="Li J."/>
            <person name="Huang Y."/>
            <person name="Du H."/>
            <person name="Liu Y."/>
            <person name="Li M."/>
        </authorList>
    </citation>
    <scope>NUCLEOTIDE SEQUENCE</scope>
    <source>
        <strain evidence="3">FT118</strain>
    </source>
</reference>
<name>A0A9J6PH07_9PROT</name>
<dbReference type="EMBL" id="JAMZFT010000002">
    <property type="protein sequence ID" value="MCP1337104.1"/>
    <property type="molecule type" value="Genomic_DNA"/>
</dbReference>
<dbReference type="PANTHER" id="PTHR13847:SF289">
    <property type="entry name" value="GLYCINE OXIDASE"/>
    <property type="match status" value="1"/>
</dbReference>
<keyword evidence="1" id="KW-0560">Oxidoreductase</keyword>
<evidence type="ECO:0000313" key="3">
    <source>
        <dbReference type="EMBL" id="MCP1337104.1"/>
    </source>
</evidence>
<dbReference type="InterPro" id="IPR036188">
    <property type="entry name" value="FAD/NAD-bd_sf"/>
</dbReference>
<evidence type="ECO:0000259" key="2">
    <source>
        <dbReference type="Pfam" id="PF01266"/>
    </source>
</evidence>
<feature type="domain" description="FAD dependent oxidoreductase" evidence="2">
    <location>
        <begin position="9"/>
        <end position="403"/>
    </location>
</feature>
<organism evidence="3 4">
    <name type="scientific">Futiania mangrovi</name>
    <dbReference type="NCBI Taxonomy" id="2959716"/>
    <lineage>
        <taxon>Bacteria</taxon>
        <taxon>Pseudomonadati</taxon>
        <taxon>Pseudomonadota</taxon>
        <taxon>Alphaproteobacteria</taxon>
        <taxon>Futianiales</taxon>
        <taxon>Futianiaceae</taxon>
        <taxon>Futiania</taxon>
    </lineage>
</organism>
<evidence type="ECO:0000256" key="1">
    <source>
        <dbReference type="ARBA" id="ARBA00023002"/>
    </source>
</evidence>
<dbReference type="SUPFAM" id="SSF51905">
    <property type="entry name" value="FAD/NAD(P)-binding domain"/>
    <property type="match status" value="1"/>
</dbReference>
<sequence>MSAASANQAIVIGAGIVGVCTALQLRRAGWDTTLIDRAGPGQACSFGNAGIMAGDVVPPVASPGVLWKVPGYLADPDAPLAIRWSYLPKLLPWLFHFVRCSRPELYERNTKAMATLLARAHESYRPLVEAAGARDLLHFCGALQVFETEASFAAGRKDAEFRRSLGADVQELAAHELPQFAPGLAPVLAGGLYRPNVGHIRDPLALTTALHEEFLRCGGRHLSFGVDRLERLRSGRWAVRGTDGAGAAADVEGDSVAVAAGAWSGRLLRGLGLRVALDTERGYHVTLPRAQCDMRIPISSSEGAFYATPMAGGLRIAGTVEMGGLDLPPAVPRRTEAMMRRARRYFPGLDETGASTWMGFRPSMPDSLPVIGPVDEFPGLFLAFGHAHLGMTLGAVTGRLITQAMSGQPTDADLAPFRWDRF</sequence>
<evidence type="ECO:0000313" key="4">
    <source>
        <dbReference type="Proteomes" id="UP001055804"/>
    </source>
</evidence>
<dbReference type="GO" id="GO:0016491">
    <property type="term" value="F:oxidoreductase activity"/>
    <property type="evidence" value="ECO:0007669"/>
    <property type="project" value="UniProtKB-KW"/>
</dbReference>
<dbReference type="PANTHER" id="PTHR13847">
    <property type="entry name" value="SARCOSINE DEHYDROGENASE-RELATED"/>
    <property type="match status" value="1"/>
</dbReference>
<dbReference type="SUPFAM" id="SSF54373">
    <property type="entry name" value="FAD-linked reductases, C-terminal domain"/>
    <property type="match status" value="1"/>
</dbReference>
<dbReference type="Gene3D" id="3.30.9.10">
    <property type="entry name" value="D-Amino Acid Oxidase, subunit A, domain 2"/>
    <property type="match status" value="1"/>
</dbReference>
<comment type="caution">
    <text evidence="3">The sequence shown here is derived from an EMBL/GenBank/DDBJ whole genome shotgun (WGS) entry which is preliminary data.</text>
</comment>
<dbReference type="GO" id="GO:0005737">
    <property type="term" value="C:cytoplasm"/>
    <property type="evidence" value="ECO:0007669"/>
    <property type="project" value="TreeGrafter"/>
</dbReference>
<dbReference type="Pfam" id="PF01266">
    <property type="entry name" value="DAO"/>
    <property type="match status" value="1"/>
</dbReference>
<gene>
    <name evidence="3" type="ORF">NJQ99_11830</name>
</gene>